<proteinExistence type="predicted"/>
<name>A0A0F9KUH1_9ZZZZ</name>
<organism evidence="1">
    <name type="scientific">marine sediment metagenome</name>
    <dbReference type="NCBI Taxonomy" id="412755"/>
    <lineage>
        <taxon>unclassified sequences</taxon>
        <taxon>metagenomes</taxon>
        <taxon>ecological metagenomes</taxon>
    </lineage>
</organism>
<comment type="caution">
    <text evidence="1">The sequence shown here is derived from an EMBL/GenBank/DDBJ whole genome shotgun (WGS) entry which is preliminary data.</text>
</comment>
<dbReference type="AlphaFoldDB" id="A0A0F9KUH1"/>
<sequence>MTICCGTERNTPFCSMCGNELNGQPLWSLLRHCRVKRDTQKKQLETDGDYYKQHPGKLRAKKDVIAKWTLWVDALEKLLKEPTDER</sequence>
<dbReference type="EMBL" id="LAZR01007424">
    <property type="protein sequence ID" value="KKM85368.1"/>
    <property type="molecule type" value="Genomic_DNA"/>
</dbReference>
<reference evidence="1" key="1">
    <citation type="journal article" date="2015" name="Nature">
        <title>Complex archaea that bridge the gap between prokaryotes and eukaryotes.</title>
        <authorList>
            <person name="Spang A."/>
            <person name="Saw J.H."/>
            <person name="Jorgensen S.L."/>
            <person name="Zaremba-Niedzwiedzka K."/>
            <person name="Martijn J."/>
            <person name="Lind A.E."/>
            <person name="van Eijk R."/>
            <person name="Schleper C."/>
            <person name="Guy L."/>
            <person name="Ettema T.J."/>
        </authorList>
    </citation>
    <scope>NUCLEOTIDE SEQUENCE</scope>
</reference>
<gene>
    <name evidence="1" type="ORF">LCGC14_1289800</name>
</gene>
<protein>
    <submittedName>
        <fullName evidence="1">Uncharacterized protein</fullName>
    </submittedName>
</protein>
<evidence type="ECO:0000313" key="1">
    <source>
        <dbReference type="EMBL" id="KKM85368.1"/>
    </source>
</evidence>
<accession>A0A0F9KUH1</accession>